<dbReference type="PANTHER" id="PTHR48070">
    <property type="entry name" value="ESTERASE OVCA2"/>
    <property type="match status" value="1"/>
</dbReference>
<dbReference type="GO" id="GO:0005737">
    <property type="term" value="C:cytoplasm"/>
    <property type="evidence" value="ECO:0007669"/>
    <property type="project" value="TreeGrafter"/>
</dbReference>
<evidence type="ECO:0000259" key="2">
    <source>
        <dbReference type="Pfam" id="PF03959"/>
    </source>
</evidence>
<comment type="caution">
    <text evidence="3">The sequence shown here is derived from an EMBL/GenBank/DDBJ whole genome shotgun (WGS) entry which is preliminary data.</text>
</comment>
<evidence type="ECO:0000313" key="3">
    <source>
        <dbReference type="EMBL" id="TID18583.1"/>
    </source>
</evidence>
<dbReference type="STRING" id="86259.A0A4Z1NYG4"/>
<dbReference type="SUPFAM" id="SSF53474">
    <property type="entry name" value="alpha/beta-Hydrolases"/>
    <property type="match status" value="1"/>
</dbReference>
<sequence>MAKPRRIACFHGGGSNKEIFEIQCAQLELLLKSELEFHFFNGPFTRDAGPGVLPAFEDYEPYHNWFKVADDGTYTLLDGSGYDESGRDGIGRVKTLMKERGGEWAGAIGFSQGSRVVAGLLLDQQRWIEQGKPKESLDLKFGVLCNGGKEPMAKVPEHPSKERIRIPTLHVHGLRDQYLEYGRQQYAMYFDPETAKLHELDYHHAMPWKPAEVNALAEEIRKLYQSTENSTRC</sequence>
<dbReference type="PANTHER" id="PTHR48070:SF1">
    <property type="entry name" value="SERINE HYDROLASE FSH DOMAIN-CONTAINING PROTEIN"/>
    <property type="match status" value="1"/>
</dbReference>
<dbReference type="InterPro" id="IPR029058">
    <property type="entry name" value="AB_hydrolase_fold"/>
</dbReference>
<dbReference type="GO" id="GO:0005634">
    <property type="term" value="C:nucleus"/>
    <property type="evidence" value="ECO:0007669"/>
    <property type="project" value="TreeGrafter"/>
</dbReference>
<feature type="domain" description="Serine hydrolase" evidence="2">
    <location>
        <begin position="1"/>
        <end position="211"/>
    </location>
</feature>
<dbReference type="GO" id="GO:0016787">
    <property type="term" value="F:hydrolase activity"/>
    <property type="evidence" value="ECO:0007669"/>
    <property type="project" value="UniProtKB-KW"/>
</dbReference>
<gene>
    <name evidence="3" type="ORF">E6O75_ATG06659</name>
</gene>
<accession>A0A4Z1NYG4</accession>
<evidence type="ECO:0000313" key="4">
    <source>
        <dbReference type="Proteomes" id="UP000298493"/>
    </source>
</evidence>
<name>A0A4Z1NYG4_9PEZI</name>
<evidence type="ECO:0000256" key="1">
    <source>
        <dbReference type="ARBA" id="ARBA00022801"/>
    </source>
</evidence>
<reference evidence="3 4" key="1">
    <citation type="submission" date="2019-04" db="EMBL/GenBank/DDBJ databases">
        <title>High contiguity whole genome sequence and gene annotation resource for two Venturia nashicola isolates.</title>
        <authorList>
            <person name="Prokchorchik M."/>
            <person name="Won K."/>
            <person name="Lee Y."/>
            <person name="Choi E.D."/>
            <person name="Segonzac C."/>
            <person name="Sohn K.H."/>
        </authorList>
    </citation>
    <scope>NUCLEOTIDE SEQUENCE [LARGE SCALE GENOMIC DNA]</scope>
    <source>
        <strain evidence="3 4">PRI2</strain>
    </source>
</reference>
<dbReference type="GO" id="GO:0044550">
    <property type="term" value="P:secondary metabolite biosynthetic process"/>
    <property type="evidence" value="ECO:0007669"/>
    <property type="project" value="TreeGrafter"/>
</dbReference>
<dbReference type="Gene3D" id="3.40.50.1820">
    <property type="entry name" value="alpha/beta hydrolase"/>
    <property type="match status" value="1"/>
</dbReference>
<keyword evidence="4" id="KW-1185">Reference proteome</keyword>
<dbReference type="OrthoDB" id="414698at2759"/>
<organism evidence="3 4">
    <name type="scientific">Venturia nashicola</name>
    <dbReference type="NCBI Taxonomy" id="86259"/>
    <lineage>
        <taxon>Eukaryota</taxon>
        <taxon>Fungi</taxon>
        <taxon>Dikarya</taxon>
        <taxon>Ascomycota</taxon>
        <taxon>Pezizomycotina</taxon>
        <taxon>Dothideomycetes</taxon>
        <taxon>Pleosporomycetidae</taxon>
        <taxon>Venturiales</taxon>
        <taxon>Venturiaceae</taxon>
        <taxon>Venturia</taxon>
    </lineage>
</organism>
<protein>
    <recommendedName>
        <fullName evidence="2">Serine hydrolase domain-containing protein</fullName>
    </recommendedName>
</protein>
<dbReference type="InterPro" id="IPR005645">
    <property type="entry name" value="FSH-like_dom"/>
</dbReference>
<dbReference type="AlphaFoldDB" id="A0A4Z1NYG4"/>
<dbReference type="Pfam" id="PF03959">
    <property type="entry name" value="FSH1"/>
    <property type="match status" value="1"/>
</dbReference>
<proteinExistence type="predicted"/>
<keyword evidence="1" id="KW-0378">Hydrolase</keyword>
<dbReference type="Proteomes" id="UP000298493">
    <property type="component" value="Unassembled WGS sequence"/>
</dbReference>
<dbReference type="InterPro" id="IPR050593">
    <property type="entry name" value="LovG"/>
</dbReference>
<dbReference type="EMBL" id="SNSC02000014">
    <property type="protein sequence ID" value="TID18583.1"/>
    <property type="molecule type" value="Genomic_DNA"/>
</dbReference>